<keyword evidence="1" id="KW-1133">Transmembrane helix</keyword>
<organism evidence="2 3">
    <name type="scientific">Prevotella pallens</name>
    <dbReference type="NCBI Taxonomy" id="60133"/>
    <lineage>
        <taxon>Bacteria</taxon>
        <taxon>Pseudomonadati</taxon>
        <taxon>Bacteroidota</taxon>
        <taxon>Bacteroidia</taxon>
        <taxon>Bacteroidales</taxon>
        <taxon>Prevotellaceae</taxon>
        <taxon>Prevotella</taxon>
    </lineage>
</organism>
<dbReference type="AlphaFoldDB" id="A0A379G8T1"/>
<feature type="transmembrane region" description="Helical" evidence="1">
    <location>
        <begin position="15"/>
        <end position="37"/>
    </location>
</feature>
<keyword evidence="1" id="KW-0812">Transmembrane</keyword>
<keyword evidence="1" id="KW-0472">Membrane</keyword>
<accession>A0A379G8T1</accession>
<proteinExistence type="predicted"/>
<protein>
    <submittedName>
        <fullName evidence="2">Uncharacterized protein</fullName>
    </submittedName>
</protein>
<dbReference type="Proteomes" id="UP000254235">
    <property type="component" value="Unassembled WGS sequence"/>
</dbReference>
<gene>
    <name evidence="2" type="ORF">NCTC13043_01865</name>
</gene>
<reference evidence="2 3" key="1">
    <citation type="submission" date="2018-06" db="EMBL/GenBank/DDBJ databases">
        <authorList>
            <consortium name="Pathogen Informatics"/>
            <person name="Doyle S."/>
        </authorList>
    </citation>
    <scope>NUCLEOTIDE SEQUENCE [LARGE SCALE GENOMIC DNA]</scope>
    <source>
        <strain evidence="2 3">NCTC13043</strain>
    </source>
</reference>
<dbReference type="EMBL" id="UGTP01000002">
    <property type="protein sequence ID" value="SUC37377.1"/>
    <property type="molecule type" value="Genomic_DNA"/>
</dbReference>
<evidence type="ECO:0000313" key="2">
    <source>
        <dbReference type="EMBL" id="SUC37377.1"/>
    </source>
</evidence>
<sequence>MGIYTTQVRSYSRVLYIYLSEIIMIMYNRISVFYVPLHTE</sequence>
<evidence type="ECO:0000313" key="3">
    <source>
        <dbReference type="Proteomes" id="UP000254235"/>
    </source>
</evidence>
<evidence type="ECO:0000256" key="1">
    <source>
        <dbReference type="SAM" id="Phobius"/>
    </source>
</evidence>
<name>A0A379G8T1_9BACT</name>